<evidence type="ECO:0000313" key="10">
    <source>
        <dbReference type="EMBL" id="QOY36855.1"/>
    </source>
</evidence>
<dbReference type="EMBL" id="CP063356">
    <property type="protein sequence ID" value="QOY36855.1"/>
    <property type="molecule type" value="Genomic_DNA"/>
</dbReference>
<protein>
    <recommendedName>
        <fullName evidence="8">RsgI N-terminal anti-sigma domain-containing protein</fullName>
    </recommendedName>
</protein>
<evidence type="ECO:0000256" key="3">
    <source>
        <dbReference type="ARBA" id="ARBA00022692"/>
    </source>
</evidence>
<reference evidence="10 11" key="3">
    <citation type="journal article" date="2019" name="Int. J. Syst. Evol. Microbiol.">
        <title>Anaerobacillus isosaccharinicus sp. nov., an alkaliphilic bacterium which degrades isosaccharinic acid.</title>
        <authorList>
            <person name="Bassil N.M."/>
            <person name="Lloyd J.R."/>
        </authorList>
    </citation>
    <scope>NUCLEOTIDE SEQUENCE [LARGE SCALE GENOMIC DNA]</scope>
    <source>
        <strain evidence="10 11">NB2006</strain>
    </source>
</reference>
<comment type="subcellular location">
    <subcellularLocation>
        <location evidence="1">Cell membrane</location>
        <topology evidence="1">Single-pass membrane protein</topology>
    </subcellularLocation>
</comment>
<keyword evidence="5 7" id="KW-0472">Membrane</keyword>
<dbReference type="AlphaFoldDB" id="A0A1S2KW38"/>
<feature type="transmembrane region" description="Helical" evidence="7">
    <location>
        <begin position="54"/>
        <end position="74"/>
    </location>
</feature>
<keyword evidence="3 7" id="KW-0812">Transmembrane</keyword>
<gene>
    <name evidence="10" type="ORF">AWH56_004155</name>
    <name evidence="9" type="ORF">AWH56_23300</name>
</gene>
<feature type="compositionally biased region" description="Low complexity" evidence="6">
    <location>
        <begin position="303"/>
        <end position="312"/>
    </location>
</feature>
<name>A0A1S2KW38_9BACI</name>
<reference evidence="10 11" key="2">
    <citation type="journal article" date="2017" name="Genome Announc.">
        <title>Draft Genome Sequences of Four Alkaliphilic Bacteria Belonging to the Anaerobacillus Genus.</title>
        <authorList>
            <person name="Bassil N.M."/>
            <person name="Lloyd J.R."/>
        </authorList>
    </citation>
    <scope>NUCLEOTIDE SEQUENCE [LARGE SCALE GENOMIC DNA]</scope>
    <source>
        <strain evidence="10 11">NB2006</strain>
    </source>
</reference>
<dbReference type="Pfam" id="PF23750">
    <property type="entry name" value="RsgI_M"/>
    <property type="match status" value="1"/>
</dbReference>
<feature type="compositionally biased region" description="Basic and acidic residues" evidence="6">
    <location>
        <begin position="293"/>
        <end position="302"/>
    </location>
</feature>
<evidence type="ECO:0000313" key="9">
    <source>
        <dbReference type="EMBL" id="OIJ04346.1"/>
    </source>
</evidence>
<organism evidence="9 11">
    <name type="scientific">Anaerobacillus isosaccharinicus</name>
    <dbReference type="NCBI Taxonomy" id="1532552"/>
    <lineage>
        <taxon>Bacteria</taxon>
        <taxon>Bacillati</taxon>
        <taxon>Bacillota</taxon>
        <taxon>Bacilli</taxon>
        <taxon>Bacillales</taxon>
        <taxon>Bacillaceae</taxon>
        <taxon>Anaerobacillus</taxon>
    </lineage>
</organism>
<accession>A0A1S2KW38</accession>
<evidence type="ECO:0000256" key="4">
    <source>
        <dbReference type="ARBA" id="ARBA00022989"/>
    </source>
</evidence>
<evidence type="ECO:0000256" key="1">
    <source>
        <dbReference type="ARBA" id="ARBA00004162"/>
    </source>
</evidence>
<keyword evidence="4 7" id="KW-1133">Transmembrane helix</keyword>
<evidence type="ECO:0000256" key="5">
    <source>
        <dbReference type="ARBA" id="ARBA00023136"/>
    </source>
</evidence>
<feature type="region of interest" description="Disordered" evidence="6">
    <location>
        <begin position="236"/>
        <end position="363"/>
    </location>
</feature>
<reference evidence="9 11" key="1">
    <citation type="submission" date="2016-10" db="EMBL/GenBank/DDBJ databases">
        <title>Draft genome sequences of four alkaliphilic bacteria belonging to the Anaerobacillus genus.</title>
        <authorList>
            <person name="Bassil N.M."/>
            <person name="Lloyd J.R."/>
        </authorList>
    </citation>
    <scope>NUCLEOTIDE SEQUENCE [LARGE SCALE GENOMIC DNA]</scope>
    <source>
        <strain evidence="9 11">NB2006</strain>
    </source>
</reference>
<dbReference type="InterPro" id="IPR024449">
    <property type="entry name" value="Anti-sigma_RsgI_N"/>
</dbReference>
<sequence length="363" mass="39931">MAKKSNVEGIVVKVTETTIVLLSSDGSFRNVGRPEKSVPLIGEQYIHIEAKQPWLKFGSMVAVVFLAIFSYAFFSFEQENYSYVVAMDINPSIELTLNEEMIVMKTTAYNEEGETLLSSIDVNGMTLTETLEKVISYSVDAGYLTYGDGFLETSVISLKRNGSQIEEIEKSIQATITPLEIDVKVNQNNKATYDEAKNMDVSVNKLNYLKELEDEGVIESREIGKGKTVAELRKMQNTQRKADKNEDKKQDPSEKGQPTHSNGKNQERDQSGNNGNKPDHSKGNNQDSGKNGKKPDRAEQKDQNNGNQNNSNKPETPPGKKAGNSNNDKGQHPSEKKGNNHSGKPNNGKGPGDNPGKGKSGNN</sequence>
<keyword evidence="11" id="KW-1185">Reference proteome</keyword>
<dbReference type="GO" id="GO:0005886">
    <property type="term" value="C:plasma membrane"/>
    <property type="evidence" value="ECO:0007669"/>
    <property type="project" value="UniProtKB-SubCell"/>
</dbReference>
<proteinExistence type="predicted"/>
<keyword evidence="2" id="KW-1003">Cell membrane</keyword>
<dbReference type="InterPro" id="IPR055431">
    <property type="entry name" value="RsgI_M"/>
</dbReference>
<feature type="compositionally biased region" description="Gly residues" evidence="6">
    <location>
        <begin position="349"/>
        <end position="363"/>
    </location>
</feature>
<dbReference type="Proteomes" id="UP000180175">
    <property type="component" value="Chromosome"/>
</dbReference>
<reference evidence="10" key="4">
    <citation type="submission" date="2020-10" db="EMBL/GenBank/DDBJ databases">
        <authorList>
            <person name="Bassil N.M."/>
            <person name="Lloyd J.R."/>
        </authorList>
    </citation>
    <scope>NUCLEOTIDE SEQUENCE</scope>
    <source>
        <strain evidence="10">NB2006</strain>
    </source>
</reference>
<evidence type="ECO:0000313" key="11">
    <source>
        <dbReference type="Proteomes" id="UP000180175"/>
    </source>
</evidence>
<feature type="compositionally biased region" description="Basic and acidic residues" evidence="6">
    <location>
        <begin position="236"/>
        <end position="254"/>
    </location>
</feature>
<dbReference type="EMBL" id="LQXD01000201">
    <property type="protein sequence ID" value="OIJ04346.1"/>
    <property type="molecule type" value="Genomic_DNA"/>
</dbReference>
<dbReference type="PROSITE" id="PS51849">
    <property type="entry name" value="RSGI_N"/>
    <property type="match status" value="1"/>
</dbReference>
<dbReference type="KEGG" id="aia:AWH56_004155"/>
<feature type="compositionally biased region" description="Basic and acidic residues" evidence="6">
    <location>
        <begin position="329"/>
        <end position="338"/>
    </location>
</feature>
<evidence type="ECO:0000256" key="6">
    <source>
        <dbReference type="SAM" id="MobiDB-lite"/>
    </source>
</evidence>
<evidence type="ECO:0000256" key="2">
    <source>
        <dbReference type="ARBA" id="ARBA00022475"/>
    </source>
</evidence>
<evidence type="ECO:0000259" key="8">
    <source>
        <dbReference type="PROSITE" id="PS51849"/>
    </source>
</evidence>
<dbReference type="RefSeq" id="WP_071319314.1">
    <property type="nucleotide sequence ID" value="NZ_CP063356.2"/>
</dbReference>
<evidence type="ECO:0000256" key="7">
    <source>
        <dbReference type="SAM" id="Phobius"/>
    </source>
</evidence>
<dbReference type="OrthoDB" id="9800626at2"/>
<feature type="domain" description="RsgI N-terminal anti-sigma" evidence="8">
    <location>
        <begin position="7"/>
        <end position="56"/>
    </location>
</feature>